<evidence type="ECO:0000313" key="2">
    <source>
        <dbReference type="WBParaSite" id="scf7180000424640.g13666"/>
    </source>
</evidence>
<organism evidence="1 2">
    <name type="scientific">Meloidogyne floridensis</name>
    <dbReference type="NCBI Taxonomy" id="298350"/>
    <lineage>
        <taxon>Eukaryota</taxon>
        <taxon>Metazoa</taxon>
        <taxon>Ecdysozoa</taxon>
        <taxon>Nematoda</taxon>
        <taxon>Chromadorea</taxon>
        <taxon>Rhabditida</taxon>
        <taxon>Tylenchina</taxon>
        <taxon>Tylenchomorpha</taxon>
        <taxon>Tylenchoidea</taxon>
        <taxon>Meloidogynidae</taxon>
        <taxon>Meloidogyninae</taxon>
        <taxon>Meloidogyne</taxon>
    </lineage>
</organism>
<dbReference type="Proteomes" id="UP000887560">
    <property type="component" value="Unplaced"/>
</dbReference>
<protein>
    <submittedName>
        <fullName evidence="2">Uncharacterized protein</fullName>
    </submittedName>
</protein>
<dbReference type="AlphaFoldDB" id="A0A915PF59"/>
<evidence type="ECO:0000313" key="1">
    <source>
        <dbReference type="Proteomes" id="UP000887560"/>
    </source>
</evidence>
<accession>A0A915PF59</accession>
<proteinExistence type="predicted"/>
<name>A0A915PF59_9BILA</name>
<sequence length="111" mass="12606">MFSIGSKIVIASILFVIICEFNVESFLGRKKHRVIDVHAVNLAQVRDDLNSLITFTRMQLEGHPTPGVTADSLREEYDTIRNRVQSDTELSRNQGIQRQLNGLHALMQDLD</sequence>
<keyword evidence="1" id="KW-1185">Reference proteome</keyword>
<reference evidence="2" key="1">
    <citation type="submission" date="2022-11" db="UniProtKB">
        <authorList>
            <consortium name="WormBaseParasite"/>
        </authorList>
    </citation>
    <scope>IDENTIFICATION</scope>
</reference>
<dbReference type="WBParaSite" id="scf7180000424640.g13666">
    <property type="protein sequence ID" value="scf7180000424640.g13666"/>
    <property type="gene ID" value="scf7180000424640.g13666"/>
</dbReference>